<keyword evidence="10" id="KW-0732">Signal</keyword>
<evidence type="ECO:0000256" key="6">
    <source>
        <dbReference type="ARBA" id="ARBA00023157"/>
    </source>
</evidence>
<evidence type="ECO:0000313" key="14">
    <source>
        <dbReference type="RefSeq" id="XP_023159505.2"/>
    </source>
</evidence>
<evidence type="ECO:0000256" key="8">
    <source>
        <dbReference type="ARBA" id="ARBA00038911"/>
    </source>
</evidence>
<dbReference type="PROSITE" id="PS00139">
    <property type="entry name" value="THIOL_PROTEASE_CYS"/>
    <property type="match status" value="1"/>
</dbReference>
<dbReference type="InterPro" id="IPR000169">
    <property type="entry name" value="Pept_cys_AS"/>
</dbReference>
<dbReference type="EC" id="3.4.22.15" evidence="8"/>
<dbReference type="GeneID" id="111591855"/>
<sequence>MKAVLIVLVIAGCALALSYEDVLEAEWQAFKKEHDKSYQDASEEQLRRRIFKDNKEMIDKHNARYAAGEETWEMGVNEFTDMLLEEFRAQMLGGLNKTDDPTEIHLVYKPSPNFRIPSSVDWRKKGAVTKVKNQGHCGSCWTFAAAGTLEGQHFLKTGNLIDLSEENILDCASQWPYPNQGCNGGWASSALDYIKNNGGVDTEASYPYYAYQGNCHFDRRRVGATVKKVVRVAKGDENALAAAVAEYGPIAVSIEATHLVHYRRGVLNKRCQNVIDHDLVVVGYGHDVRGGDYWLLKNSWGKERGENGYVRMARNRGNLCFIASQAVFPLV</sequence>
<dbReference type="GO" id="GO:0004197">
    <property type="term" value="F:cysteine-type endopeptidase activity"/>
    <property type="evidence" value="ECO:0007669"/>
    <property type="project" value="UniProtKB-EC"/>
</dbReference>
<evidence type="ECO:0000259" key="11">
    <source>
        <dbReference type="SMART" id="SM00645"/>
    </source>
</evidence>
<evidence type="ECO:0000256" key="10">
    <source>
        <dbReference type="SAM" id="SignalP"/>
    </source>
</evidence>
<dbReference type="InterPro" id="IPR039417">
    <property type="entry name" value="Peptidase_C1A_papain-like"/>
</dbReference>
<evidence type="ECO:0000256" key="4">
    <source>
        <dbReference type="ARBA" id="ARBA00022807"/>
    </source>
</evidence>
<dbReference type="Gene3D" id="3.90.70.10">
    <property type="entry name" value="Cysteine proteinases"/>
    <property type="match status" value="1"/>
</dbReference>
<evidence type="ECO:0000256" key="1">
    <source>
        <dbReference type="ARBA" id="ARBA00008455"/>
    </source>
</evidence>
<accession>A0A6J1L1R4</accession>
<proteinExistence type="inferred from homology"/>
<dbReference type="SUPFAM" id="SSF54001">
    <property type="entry name" value="Cysteine proteinases"/>
    <property type="match status" value="1"/>
</dbReference>
<organism evidence="13 14">
    <name type="scientific">Drosophila hydei</name>
    <name type="common">Fruit fly</name>
    <dbReference type="NCBI Taxonomy" id="7224"/>
    <lineage>
        <taxon>Eukaryota</taxon>
        <taxon>Metazoa</taxon>
        <taxon>Ecdysozoa</taxon>
        <taxon>Arthropoda</taxon>
        <taxon>Hexapoda</taxon>
        <taxon>Insecta</taxon>
        <taxon>Pterygota</taxon>
        <taxon>Neoptera</taxon>
        <taxon>Endopterygota</taxon>
        <taxon>Diptera</taxon>
        <taxon>Brachycera</taxon>
        <taxon>Muscomorpha</taxon>
        <taxon>Ephydroidea</taxon>
        <taxon>Drosophilidae</taxon>
        <taxon>Drosophila</taxon>
    </lineage>
</organism>
<dbReference type="Pfam" id="PF00112">
    <property type="entry name" value="Peptidase_C1"/>
    <property type="match status" value="1"/>
</dbReference>
<dbReference type="CDD" id="cd02248">
    <property type="entry name" value="Peptidase_C1A"/>
    <property type="match status" value="1"/>
</dbReference>
<evidence type="ECO:0000256" key="2">
    <source>
        <dbReference type="ARBA" id="ARBA00022670"/>
    </source>
</evidence>
<evidence type="ECO:0000256" key="9">
    <source>
        <dbReference type="ARBA" id="ARBA00063237"/>
    </source>
</evidence>
<name>A0A6J1L1R4_DROHY</name>
<dbReference type="SMART" id="SM00645">
    <property type="entry name" value="Pept_C1"/>
    <property type="match status" value="1"/>
</dbReference>
<dbReference type="Pfam" id="PF08246">
    <property type="entry name" value="Inhibitor_I29"/>
    <property type="match status" value="1"/>
</dbReference>
<evidence type="ECO:0000256" key="7">
    <source>
        <dbReference type="ARBA" id="ARBA00036319"/>
    </source>
</evidence>
<evidence type="ECO:0000256" key="5">
    <source>
        <dbReference type="ARBA" id="ARBA00023145"/>
    </source>
</evidence>
<feature type="chain" id="PRO_5026995257" description="cathepsin L" evidence="10">
    <location>
        <begin position="17"/>
        <end position="331"/>
    </location>
</feature>
<evidence type="ECO:0000256" key="3">
    <source>
        <dbReference type="ARBA" id="ARBA00022801"/>
    </source>
</evidence>
<dbReference type="InterPro" id="IPR013128">
    <property type="entry name" value="Peptidase_C1A"/>
</dbReference>
<keyword evidence="6" id="KW-1015">Disulfide bond</keyword>
<dbReference type="AlphaFoldDB" id="A0A6J1L1R4"/>
<reference evidence="14" key="1">
    <citation type="submission" date="2025-08" db="UniProtKB">
        <authorList>
            <consortium name="RefSeq"/>
        </authorList>
    </citation>
    <scope>IDENTIFICATION</scope>
    <source>
        <strain evidence="14">15085-1641.00</strain>
        <tissue evidence="14">Whole body</tissue>
    </source>
</reference>
<feature type="domain" description="Peptidase C1A papain C-terminal" evidence="11">
    <location>
        <begin position="116"/>
        <end position="330"/>
    </location>
</feature>
<dbReference type="InterPro" id="IPR000668">
    <property type="entry name" value="Peptidase_C1A_C"/>
</dbReference>
<feature type="signal peptide" evidence="10">
    <location>
        <begin position="1"/>
        <end position="16"/>
    </location>
</feature>
<dbReference type="SMART" id="SM00848">
    <property type="entry name" value="Inhibitor_I29"/>
    <property type="match status" value="1"/>
</dbReference>
<feature type="domain" description="Cathepsin propeptide inhibitor" evidence="12">
    <location>
        <begin position="27"/>
        <end position="87"/>
    </location>
</feature>
<comment type="catalytic activity">
    <reaction evidence="7">
        <text>Specificity close to that of papain. As compared to cathepsin B, cathepsin L exhibits higher activity toward protein substrates, but has little activity on Z-Arg-Arg-NHMec, and no peptidyl-dipeptidase activity.</text>
        <dbReference type="EC" id="3.4.22.15"/>
    </reaction>
</comment>
<dbReference type="InterPro" id="IPR013201">
    <property type="entry name" value="Prot_inhib_I29"/>
</dbReference>
<dbReference type="GO" id="GO:0006508">
    <property type="term" value="P:proteolysis"/>
    <property type="evidence" value="ECO:0007669"/>
    <property type="project" value="UniProtKB-KW"/>
</dbReference>
<protein>
    <recommendedName>
        <fullName evidence="8">cathepsin L</fullName>
        <ecNumber evidence="8">3.4.22.15</ecNumber>
    </recommendedName>
</protein>
<keyword evidence="5" id="KW-0865">Zymogen</keyword>
<evidence type="ECO:0000259" key="12">
    <source>
        <dbReference type="SMART" id="SM00848"/>
    </source>
</evidence>
<keyword evidence="2" id="KW-0645">Protease</keyword>
<dbReference type="PRINTS" id="PR00705">
    <property type="entry name" value="PAPAIN"/>
</dbReference>
<dbReference type="OMA" id="ATHLHHY"/>
<dbReference type="Proteomes" id="UP000504633">
    <property type="component" value="Unplaced"/>
</dbReference>
<keyword evidence="4" id="KW-0788">Thiol protease</keyword>
<dbReference type="KEGG" id="dhe:111591855"/>
<keyword evidence="3" id="KW-0378">Hydrolase</keyword>
<comment type="subunit">
    <text evidence="9">Dimer of a heavy and a light chain linked by disulfide bonds.</text>
</comment>
<dbReference type="PANTHER" id="PTHR12411">
    <property type="entry name" value="CYSTEINE PROTEASE FAMILY C1-RELATED"/>
    <property type="match status" value="1"/>
</dbReference>
<dbReference type="InterPro" id="IPR038765">
    <property type="entry name" value="Papain-like_cys_pep_sf"/>
</dbReference>
<dbReference type="OrthoDB" id="7859669at2759"/>
<dbReference type="RefSeq" id="XP_023159505.2">
    <property type="nucleotide sequence ID" value="XM_023303737.2"/>
</dbReference>
<gene>
    <name evidence="14" type="primary">LOC111591855</name>
</gene>
<evidence type="ECO:0000313" key="13">
    <source>
        <dbReference type="Proteomes" id="UP000504633"/>
    </source>
</evidence>
<comment type="similarity">
    <text evidence="1">Belongs to the peptidase C1 family.</text>
</comment>
<dbReference type="FunFam" id="3.90.70.10:FF:000006">
    <property type="entry name" value="Cathepsin S"/>
    <property type="match status" value="1"/>
</dbReference>
<keyword evidence="13" id="KW-1185">Reference proteome</keyword>